<keyword evidence="1" id="KW-0175">Coiled coil</keyword>
<dbReference type="AlphaFoldDB" id="A0AAV6J9W3"/>
<protein>
    <recommendedName>
        <fullName evidence="4">Phospholipase-like protein</fullName>
    </recommendedName>
</protein>
<evidence type="ECO:0000256" key="1">
    <source>
        <dbReference type="SAM" id="Coils"/>
    </source>
</evidence>
<dbReference type="EMBL" id="JACTNZ010000008">
    <property type="protein sequence ID" value="KAG5535980.1"/>
    <property type="molecule type" value="Genomic_DNA"/>
</dbReference>
<accession>A0AAV6J9W3</accession>
<evidence type="ECO:0000313" key="2">
    <source>
        <dbReference type="EMBL" id="KAG5535980.1"/>
    </source>
</evidence>
<name>A0AAV6J9W3_9ERIC</name>
<keyword evidence="3" id="KW-1185">Reference proteome</keyword>
<dbReference type="Proteomes" id="UP000823749">
    <property type="component" value="Chromosome 8"/>
</dbReference>
<gene>
    <name evidence="2" type="ORF">RHGRI_023688</name>
</gene>
<comment type="caution">
    <text evidence="2">The sequence shown here is derived from an EMBL/GenBank/DDBJ whole genome shotgun (WGS) entry which is preliminary data.</text>
</comment>
<evidence type="ECO:0008006" key="4">
    <source>
        <dbReference type="Google" id="ProtNLM"/>
    </source>
</evidence>
<organism evidence="2 3">
    <name type="scientific">Rhododendron griersonianum</name>
    <dbReference type="NCBI Taxonomy" id="479676"/>
    <lineage>
        <taxon>Eukaryota</taxon>
        <taxon>Viridiplantae</taxon>
        <taxon>Streptophyta</taxon>
        <taxon>Embryophyta</taxon>
        <taxon>Tracheophyta</taxon>
        <taxon>Spermatophyta</taxon>
        <taxon>Magnoliopsida</taxon>
        <taxon>eudicotyledons</taxon>
        <taxon>Gunneridae</taxon>
        <taxon>Pentapetalae</taxon>
        <taxon>asterids</taxon>
        <taxon>Ericales</taxon>
        <taxon>Ericaceae</taxon>
        <taxon>Ericoideae</taxon>
        <taxon>Rhodoreae</taxon>
        <taxon>Rhododendron</taxon>
    </lineage>
</organism>
<proteinExistence type="predicted"/>
<feature type="coiled-coil region" evidence="1">
    <location>
        <begin position="439"/>
        <end position="487"/>
    </location>
</feature>
<sequence length="515" mass="56842">MIFISAMRLSSEIVLFNWFKGLVLLLMSVFSVGSLSVPMHYPTSPSQYARQHRKGVFGQCAALTSPPGYPIQTATGHDFTLTPAKGILVQKTESLSPNQLTSKLPFHTQGFLSVPAHFPPAPSRYPKRCGKAVVGQCEILTTPSRYPLRSAKEATSHDSTLTPAKKILAGKTDSLSPTAVHIPNLDNLNSELPFQTQVSNNPAAEHLKSEDQSQQYYKWLENGGETIENLNDLMEIEQLSSDLHPIHAQEKLHAPAAPAIPTPPPPHDIVFENHLANTEATEASDVIGNGREEVLPKNLGQNAAPTQSFSLNLTEMAAMSYDNSSDDEVHSAFNVALVTVNGYRVKEEFASLLREILSKFGDIAKDSSLQSVRLRSFLLETVCLIFQKLQGTTYTEITSMDLKSMLDDIDGIESVRVEVGWLRKRMEEIKEAKLLQKGSSSLKGEKTRINEAIEKAEREVEGYKVEMKMLQEKISLVEGKLAAMKSESEKINGIALDTTTKVKCFYKKSLVDGLL</sequence>
<dbReference type="InterPro" id="IPR007942">
    <property type="entry name" value="PLipase-like"/>
</dbReference>
<dbReference type="Pfam" id="PF05278">
    <property type="entry name" value="PEARLI-4"/>
    <property type="match status" value="1"/>
</dbReference>
<evidence type="ECO:0000313" key="3">
    <source>
        <dbReference type="Proteomes" id="UP000823749"/>
    </source>
</evidence>
<reference evidence="2" key="1">
    <citation type="submission" date="2020-08" db="EMBL/GenBank/DDBJ databases">
        <title>Plant Genome Project.</title>
        <authorList>
            <person name="Zhang R.-G."/>
        </authorList>
    </citation>
    <scope>NUCLEOTIDE SEQUENCE</scope>
    <source>
        <strain evidence="2">WSP0</strain>
        <tissue evidence="2">Leaf</tissue>
    </source>
</reference>
<dbReference type="PANTHER" id="PTHR35358">
    <property type="entry name" value="OS06G0711100 PROTEIN"/>
    <property type="match status" value="1"/>
</dbReference>
<dbReference type="PANTHER" id="PTHR35358:SF10">
    <property type="entry name" value="PLANT PHOSPHOLIPASE-LIKE PROTEIN"/>
    <property type="match status" value="1"/>
</dbReference>